<dbReference type="HOGENOM" id="CLU_2265553_0_0_1"/>
<dbReference type="Proteomes" id="UP000011668">
    <property type="component" value="Unassembled WGS sequence"/>
</dbReference>
<accession>L8WZ30</accession>
<evidence type="ECO:0000313" key="1">
    <source>
        <dbReference type="EMBL" id="ELU42082.1"/>
    </source>
</evidence>
<proteinExistence type="predicted"/>
<organism evidence="1 2">
    <name type="scientific">Thanatephorus cucumeris (strain AG1-IA)</name>
    <name type="common">Rice sheath blight fungus</name>
    <name type="synonym">Rhizoctonia solani</name>
    <dbReference type="NCBI Taxonomy" id="983506"/>
    <lineage>
        <taxon>Eukaryota</taxon>
        <taxon>Fungi</taxon>
        <taxon>Dikarya</taxon>
        <taxon>Basidiomycota</taxon>
        <taxon>Agaricomycotina</taxon>
        <taxon>Agaricomycetes</taxon>
        <taxon>Cantharellales</taxon>
        <taxon>Ceratobasidiaceae</taxon>
        <taxon>Rhizoctonia</taxon>
        <taxon>Rhizoctonia solani AG-1</taxon>
    </lineage>
</organism>
<comment type="caution">
    <text evidence="1">The sequence shown here is derived from an EMBL/GenBank/DDBJ whole genome shotgun (WGS) entry which is preliminary data.</text>
</comment>
<gene>
    <name evidence="1" type="ORF">AG1IA_03905</name>
</gene>
<keyword evidence="2" id="KW-1185">Reference proteome</keyword>
<name>L8WZ30_THACA</name>
<dbReference type="AlphaFoldDB" id="L8WZ30"/>
<protein>
    <submittedName>
        <fullName evidence="1">Uncharacterized protein</fullName>
    </submittedName>
</protein>
<evidence type="ECO:0000313" key="2">
    <source>
        <dbReference type="Proteomes" id="UP000011668"/>
    </source>
</evidence>
<sequence>MLDPQKNINSPKFGAGAIFVRRHGSAISPVLLTSAQLFLRGSSSVKPCSERFGRLSTQLSSCIIYASAMNYHFCYSRELPMIIQRDLGTVQQQHNRTKGGGDY</sequence>
<reference evidence="1 2" key="1">
    <citation type="journal article" date="2013" name="Nat. Commun.">
        <title>The evolution and pathogenic mechanisms of the rice sheath blight pathogen.</title>
        <authorList>
            <person name="Zheng A."/>
            <person name="Lin R."/>
            <person name="Xu L."/>
            <person name="Qin P."/>
            <person name="Tang C."/>
            <person name="Ai P."/>
            <person name="Zhang D."/>
            <person name="Liu Y."/>
            <person name="Sun Z."/>
            <person name="Feng H."/>
            <person name="Wang Y."/>
            <person name="Chen Y."/>
            <person name="Liang X."/>
            <person name="Fu R."/>
            <person name="Li Q."/>
            <person name="Zhang J."/>
            <person name="Yu X."/>
            <person name="Xie Z."/>
            <person name="Ding L."/>
            <person name="Guan P."/>
            <person name="Tang J."/>
            <person name="Liang Y."/>
            <person name="Wang S."/>
            <person name="Deng Q."/>
            <person name="Li S."/>
            <person name="Zhu J."/>
            <person name="Wang L."/>
            <person name="Liu H."/>
            <person name="Li P."/>
        </authorList>
    </citation>
    <scope>NUCLEOTIDE SEQUENCE [LARGE SCALE GENOMIC DNA]</scope>
    <source>
        <strain evidence="2">AG-1 IA</strain>
    </source>
</reference>
<dbReference type="EMBL" id="AFRT01000936">
    <property type="protein sequence ID" value="ELU42082.1"/>
    <property type="molecule type" value="Genomic_DNA"/>
</dbReference>